<dbReference type="Gene3D" id="1.10.1200.10">
    <property type="entry name" value="ACP-like"/>
    <property type="match status" value="1"/>
</dbReference>
<sequence>MAPSKQNVFQELVLTSPLTLHEKALFTAWASEANKQLPAHSNQATFSLLLSQIPTCSNSGILPLASLAFALSYYRGKTPAFDTIRYQTKLWTGLPESIKAGQDERATSILLQISNYIGSSVGDIPSLLHYTSQLPALVDPTSQKSLSHQDLASFIQSFKLPLPFNNNDSKPVVAIALPNGLLLGLAAVAVSSYYTAAPINTSGGAVQFQNDIDLAQPCCILVLESDIGKLGLTESWVERAGIQLLLVQPNEDLTFRVKPLDGCSPLEMFSRIPNSADDLALILFTSGTSGTKKVVPITCFSLLTGVSCVIDSWGLTQEDSCLNMMPLNHVGGLVRNLFAPLLSGGSTILCPAFDPNLFWDILEDGHGTWYYASPSMHMSILAEGDMRGDSVSRRNLRLVCNAAGGLLPALAARLNTTFSCTVLPSYGMTECMPISTPPLTYTLDRVGTSGIGCGPEIAILDESGRHLPPGQVGQINVRGGPVFPGYLKDGKIDRSAFGANGWFDTGDLGLLDRDGYLYLTGRGKEVINRGGEIISPFEVEEAVTIASQDTESSLFGRVQQVMAFSAPHDVLQEVVGIVLVTPPRQPRPDVRDVHAALKPLLHSPKWPVVIVYMDALPTSNNKLVRIRFSERIDMAPTTNETKLIERHFEGVCPPVNSSLRTKIAASPCESDLALVLAQVEKHINQDLEAHMGESHHDGTPIVYLAPREQTPDFTKSEPFTETLYNKLQMMLDGFLLPSQITLLTEPFPRDTSNSIDTVRLEIMLKALKASDSTPASSETEQHVRRAFSEVLSFDITEITSSSDFFQLGGDSMSAGQLLSILRRDLKVRIPVDQLFVSSKVNELWTVINKILLANNQTDSSKPQERAGCTETYSSTNPLVMLVQLLPIVVIYPMKSGLQWTSLMYTLSTIAAYWDEPNIPSRFLALVGAMFISRAVTQIIVPICGITLKWLIIGQYREGMYPMWGPYHTRWWIVEKILQICGKGVFRHLDFTRILYYRLLGAKIGKGVVIERGTILGEFDLLKIGDNTRLDRCICRPFAAETNTSMYLGKISIGRNASIGLKTHVAAGSTIPDDTFIGANSSSYEMDDDNSLSSGRPATPHILMQLFCIIPIKVSVLFISSIPWMAGLFGIVMGQTAAETDSVKTIITWWATPHRIIYHYLAQTFNVSIRPFVWFALVFLIKTILNKVCGIARPMPAEDRSGKDNFRTHLMAAIVPHGSLKSITNLFGTHYEFTSVAIRAMGGKVGRRVYWPGTGPSIEDFDLIDIGDDVVFGSRSHLITSDAMGSNLVCIGNGAMIADRVVLSPGVIVGPRAVLGSGAFIKRDQICDPESVWVGNRNGSALCLSSATTSNSTSMRKLNVELEKNSFSTDTPSHPDSTDDSPTSSKPPSYPNSMKSPVPGNPEFLQVTEKRLSDMSSKSGNSSATASIHEETSSSPFGRAFYQGQATYHVLGQPMIFFYSTFITIFVQLYWNVGTISTIILSRIMDETEQLHSCWYRPLKIYAFDVAILSAMYVLLSLLSLCIVVVAKWALLGRRKVGSYDWDKSSYCQRWQLFLTVEAIRRRCFGGNGVLGMLTGTHFLVLYFRALGAKIGSDCALFAGGRPSLMFTEPDLLELGDRVATDDASL</sequence>
<feature type="transmembrane region" description="Helical" evidence="4">
    <location>
        <begin position="1101"/>
        <end position="1125"/>
    </location>
</feature>
<dbReference type="Gene3D" id="3.40.50.12780">
    <property type="entry name" value="N-terminal domain of ligase-like"/>
    <property type="match status" value="1"/>
</dbReference>
<accession>A0A8T9C6S3</accession>
<keyword evidence="1" id="KW-0596">Phosphopantetheine</keyword>
<keyword evidence="7" id="KW-1185">Reference proteome</keyword>
<protein>
    <submittedName>
        <fullName evidence="6">Putative peroxisomal-coenzyme A synthetase</fullName>
    </submittedName>
</protein>
<dbReference type="Proteomes" id="UP000469558">
    <property type="component" value="Unassembled WGS sequence"/>
</dbReference>
<name>A0A8T9C6S3_9HELO</name>
<dbReference type="GO" id="GO:0031956">
    <property type="term" value="F:medium-chain fatty acid-CoA ligase activity"/>
    <property type="evidence" value="ECO:0007669"/>
    <property type="project" value="TreeGrafter"/>
</dbReference>
<feature type="compositionally biased region" description="Low complexity" evidence="3">
    <location>
        <begin position="1415"/>
        <end position="1426"/>
    </location>
</feature>
<dbReference type="PANTHER" id="PTHR43201">
    <property type="entry name" value="ACYL-COA SYNTHETASE"/>
    <property type="match status" value="1"/>
</dbReference>
<dbReference type="PANTHER" id="PTHR43201:SF10">
    <property type="entry name" value="CARRIER DOMAIN-CONTAINING PROTEIN"/>
    <property type="match status" value="1"/>
</dbReference>
<feature type="non-terminal residue" evidence="6">
    <location>
        <position position="1"/>
    </location>
</feature>
<evidence type="ECO:0000313" key="7">
    <source>
        <dbReference type="Proteomes" id="UP000469558"/>
    </source>
</evidence>
<organism evidence="6 7">
    <name type="scientific">Lachnellula suecica</name>
    <dbReference type="NCBI Taxonomy" id="602035"/>
    <lineage>
        <taxon>Eukaryota</taxon>
        <taxon>Fungi</taxon>
        <taxon>Dikarya</taxon>
        <taxon>Ascomycota</taxon>
        <taxon>Pezizomycotina</taxon>
        <taxon>Leotiomycetes</taxon>
        <taxon>Helotiales</taxon>
        <taxon>Lachnaceae</taxon>
        <taxon>Lachnellula</taxon>
    </lineage>
</organism>
<evidence type="ECO:0000313" key="6">
    <source>
        <dbReference type="EMBL" id="TVY81375.1"/>
    </source>
</evidence>
<evidence type="ECO:0000256" key="3">
    <source>
        <dbReference type="SAM" id="MobiDB-lite"/>
    </source>
</evidence>
<dbReference type="SUPFAM" id="SSF51161">
    <property type="entry name" value="Trimeric LpxA-like enzymes"/>
    <property type="match status" value="2"/>
</dbReference>
<keyword evidence="2" id="KW-0597">Phosphoprotein</keyword>
<keyword evidence="4" id="KW-0812">Transmembrane</keyword>
<comment type="caution">
    <text evidence="6">The sequence shown here is derived from an EMBL/GenBank/DDBJ whole genome shotgun (WGS) entry which is preliminary data.</text>
</comment>
<dbReference type="InterPro" id="IPR036736">
    <property type="entry name" value="ACP-like_sf"/>
</dbReference>
<keyword evidence="4" id="KW-1133">Transmembrane helix</keyword>
<reference evidence="6 7" key="1">
    <citation type="submission" date="2018-05" db="EMBL/GenBank/DDBJ databases">
        <title>Genome sequencing and assembly of the regulated plant pathogen Lachnellula willkommii and related sister species for the development of diagnostic species identification markers.</title>
        <authorList>
            <person name="Giroux E."/>
            <person name="Bilodeau G."/>
        </authorList>
    </citation>
    <scope>NUCLEOTIDE SEQUENCE [LARGE SCALE GENOMIC DNA]</scope>
    <source>
        <strain evidence="6 7">CBS 268.59</strain>
    </source>
</reference>
<dbReference type="SMART" id="SM00823">
    <property type="entry name" value="PKS_PP"/>
    <property type="match status" value="1"/>
</dbReference>
<evidence type="ECO:0000259" key="5">
    <source>
        <dbReference type="PROSITE" id="PS50075"/>
    </source>
</evidence>
<dbReference type="Gene3D" id="2.160.10.10">
    <property type="entry name" value="Hexapeptide repeat proteins"/>
    <property type="match status" value="2"/>
</dbReference>
<dbReference type="InterPro" id="IPR009081">
    <property type="entry name" value="PP-bd_ACP"/>
</dbReference>
<evidence type="ECO:0000256" key="2">
    <source>
        <dbReference type="ARBA" id="ARBA00022553"/>
    </source>
</evidence>
<dbReference type="EMBL" id="QGMK01000491">
    <property type="protein sequence ID" value="TVY81375.1"/>
    <property type="molecule type" value="Genomic_DNA"/>
</dbReference>
<keyword evidence="4" id="KW-0472">Membrane</keyword>
<dbReference type="InterPro" id="IPR045851">
    <property type="entry name" value="AMP-bd_C_sf"/>
</dbReference>
<dbReference type="Gene3D" id="3.30.300.30">
    <property type="match status" value="1"/>
</dbReference>
<proteinExistence type="predicted"/>
<feature type="compositionally biased region" description="Low complexity" evidence="3">
    <location>
        <begin position="1365"/>
        <end position="1392"/>
    </location>
</feature>
<feature type="transmembrane region" description="Helical" evidence="4">
    <location>
        <begin position="1455"/>
        <end position="1480"/>
    </location>
</feature>
<gene>
    <name evidence="6" type="ORF">LSUE1_G007179</name>
</gene>
<dbReference type="Pfam" id="PF00501">
    <property type="entry name" value="AMP-binding"/>
    <property type="match status" value="1"/>
</dbReference>
<evidence type="ECO:0000256" key="1">
    <source>
        <dbReference type="ARBA" id="ARBA00022450"/>
    </source>
</evidence>
<dbReference type="InterPro" id="IPR011004">
    <property type="entry name" value="Trimer_LpxA-like_sf"/>
</dbReference>
<dbReference type="InterPro" id="IPR042099">
    <property type="entry name" value="ANL_N_sf"/>
</dbReference>
<dbReference type="SUPFAM" id="SSF56801">
    <property type="entry name" value="Acetyl-CoA synthetase-like"/>
    <property type="match status" value="1"/>
</dbReference>
<dbReference type="SUPFAM" id="SSF47336">
    <property type="entry name" value="ACP-like"/>
    <property type="match status" value="1"/>
</dbReference>
<dbReference type="InterPro" id="IPR000873">
    <property type="entry name" value="AMP-dep_synth/lig_dom"/>
</dbReference>
<dbReference type="Pfam" id="PF00550">
    <property type="entry name" value="PP-binding"/>
    <property type="match status" value="1"/>
</dbReference>
<dbReference type="GO" id="GO:0031177">
    <property type="term" value="F:phosphopantetheine binding"/>
    <property type="evidence" value="ECO:0007669"/>
    <property type="project" value="InterPro"/>
</dbReference>
<dbReference type="OrthoDB" id="3633556at2759"/>
<feature type="transmembrane region" description="Helical" evidence="4">
    <location>
        <begin position="922"/>
        <end position="951"/>
    </location>
</feature>
<feature type="region of interest" description="Disordered" evidence="3">
    <location>
        <begin position="1364"/>
        <end position="1430"/>
    </location>
</feature>
<dbReference type="InterPro" id="IPR020806">
    <property type="entry name" value="PKS_PP-bd"/>
</dbReference>
<feature type="domain" description="Carrier" evidence="5">
    <location>
        <begin position="774"/>
        <end position="851"/>
    </location>
</feature>
<dbReference type="PROSITE" id="PS50075">
    <property type="entry name" value="CARRIER"/>
    <property type="match status" value="1"/>
</dbReference>
<evidence type="ECO:0000256" key="4">
    <source>
        <dbReference type="SAM" id="Phobius"/>
    </source>
</evidence>
<dbReference type="GO" id="GO:0006631">
    <property type="term" value="P:fatty acid metabolic process"/>
    <property type="evidence" value="ECO:0007669"/>
    <property type="project" value="TreeGrafter"/>
</dbReference>
<feature type="transmembrane region" description="Helical" evidence="4">
    <location>
        <begin position="1500"/>
        <end position="1525"/>
    </location>
</feature>
<feature type="transmembrane region" description="Helical" evidence="4">
    <location>
        <begin position="1166"/>
        <end position="1184"/>
    </location>
</feature>